<dbReference type="SUPFAM" id="SSF69279">
    <property type="entry name" value="Phage tail proteins"/>
    <property type="match status" value="1"/>
</dbReference>
<name>A0A1C3CUJ8_9GAMM</name>
<organism evidence="2 3">
    <name type="scientific">Acinetobacter celticus</name>
    <dbReference type="NCBI Taxonomy" id="1891224"/>
    <lineage>
        <taxon>Bacteria</taxon>
        <taxon>Pseudomonadati</taxon>
        <taxon>Pseudomonadota</taxon>
        <taxon>Gammaproteobacteria</taxon>
        <taxon>Moraxellales</taxon>
        <taxon>Moraxellaceae</taxon>
        <taxon>Acinetobacter</taxon>
    </lineage>
</organism>
<sequence>MLNKVMNAVGTTLDSFKKSTEYAYPIFRVEVDGVDISPVLSSRLMSLSIKDNRGLIVDSVDIELDDSDGQLTIPPKGAIIQVWLGWSNIGLIDKGKYKVDSTSHRGAPDVLSISAMANDVSEGLKQKRERSWSKNSIKEIFEKVGAEYDLKVIIHEKFATKSIAYIAQNESDANLITRIADEHDAIATIKNGHLILLPRGASQTGSGLALPQAILTRAQGDQHNYTNGTGTDNVTGVKAFYYAGNKSKKLYVTVGDSEDNPKEIRYVHRDKTTAELAANAEYNRCKRSAQKLTYSLAMGDPALLPEQEFIFAGLKPEIDDIIWLGTNITHSLGDSGLTTSIELEVQLPDADDVSTLFEGKEEKTEEEKEAEKKKSKSRKRTGKNYADYTGVIAYYSEGRKSIKITSGDQSKPLKLTHVYKSKKTANNAIKREQAKIDKAKKS</sequence>
<dbReference type="AlphaFoldDB" id="A0A1C3CUJ8"/>
<dbReference type="STRING" id="1891224.BBP83_11190"/>
<reference evidence="2 3" key="1">
    <citation type="submission" date="2016-07" db="EMBL/GenBank/DDBJ databases">
        <title>Acinetobacter sp. ANC 4603.</title>
        <authorList>
            <person name="Radolfova-Krizova L."/>
            <person name="Nemec A."/>
        </authorList>
    </citation>
    <scope>NUCLEOTIDE SEQUENCE [LARGE SCALE GENOMIC DNA]</scope>
    <source>
        <strain evidence="2 3">ANC 4603</strain>
    </source>
</reference>
<dbReference type="Proteomes" id="UP000186553">
    <property type="component" value="Unassembled WGS sequence"/>
</dbReference>
<comment type="caution">
    <text evidence="2">The sequence shown here is derived from an EMBL/GenBank/DDBJ whole genome shotgun (WGS) entry which is preliminary data.</text>
</comment>
<proteinExistence type="predicted"/>
<keyword evidence="3" id="KW-1185">Reference proteome</keyword>
<dbReference type="RefSeq" id="WP_068888951.1">
    <property type="nucleotide sequence ID" value="NZ_CBCRUU010000014.1"/>
</dbReference>
<evidence type="ECO:0000256" key="1">
    <source>
        <dbReference type="SAM" id="MobiDB-lite"/>
    </source>
</evidence>
<gene>
    <name evidence="2" type="ORF">BBP83_11190</name>
</gene>
<dbReference type="OrthoDB" id="4070623at2"/>
<evidence type="ECO:0000313" key="3">
    <source>
        <dbReference type="Proteomes" id="UP000186553"/>
    </source>
</evidence>
<evidence type="ECO:0000313" key="2">
    <source>
        <dbReference type="EMBL" id="ODA12445.1"/>
    </source>
</evidence>
<dbReference type="EMBL" id="MBDL01000011">
    <property type="protein sequence ID" value="ODA12445.1"/>
    <property type="molecule type" value="Genomic_DNA"/>
</dbReference>
<protein>
    <submittedName>
        <fullName evidence="2">DNA primase</fullName>
    </submittedName>
</protein>
<accession>A0A1C3CUJ8</accession>
<feature type="region of interest" description="Disordered" evidence="1">
    <location>
        <begin position="357"/>
        <end position="381"/>
    </location>
</feature>
<feature type="compositionally biased region" description="Basic and acidic residues" evidence="1">
    <location>
        <begin position="358"/>
        <end position="372"/>
    </location>
</feature>